<sequence>MNTFQELGIIDPLIEAITEIGFEHPMPVQEAVIPYLLGDDIDLIALAQTGTGKTAAFGLPLIQKIVNTNRKPEAKKPAALILSPTRELCLQIADDLISYSKLLDQIQIVPVYGGASIEAQIRSLRNGVSVLVATPGRLVDLINRKAVSLENTNTVVLDEADEMLNMGFTESLNEILSHVPEERHMLLFSATMPKEINAIARSYMHDPKEIVIGSRNMANTNIKHQYYLVAAKHKYPALKRVVDFYPNVYGIVFCRTRAETQEIADKLIQDGYNADSLHGELSQAQRDYVMQKFRIGHIRLLVATDVAARGLDVDNLTHIIHYGLPDEIEVYTHRSGRTARAGRTGLSIALCHSREKSKIKGIEQRIGQSFERAYLPDGKAVCEKQIYHLADKIEREVPEENSAIEDLLPGIMRKLEWIDKQDLVKRIVSLEFRRMLEYYRSAPTIDEADEKGRIKTETNETRRNKRNAQAEEGMSRLMINFGKADQLFPDKLIELINRCCPGPRIKIGKIDLLSRQAYFEVEEDIADKVISMMNDYEVNGRLIRVEYAKPFSKDEQHSRRASTRRNSRYKDRSSGNKRSSRHSDTKAKGRNSKGKKKGEHFYDKFR</sequence>
<evidence type="ECO:0000259" key="9">
    <source>
        <dbReference type="PROSITE" id="PS51192"/>
    </source>
</evidence>
<dbReference type="PROSITE" id="PS51194">
    <property type="entry name" value="HELICASE_CTER"/>
    <property type="match status" value="1"/>
</dbReference>
<evidence type="ECO:0000313" key="13">
    <source>
        <dbReference type="EMBL" id="SQH73311.1"/>
    </source>
</evidence>
<dbReference type="SMART" id="SM00490">
    <property type="entry name" value="HELICc"/>
    <property type="match status" value="1"/>
</dbReference>
<dbReference type="Pfam" id="PF03880">
    <property type="entry name" value="DbpA"/>
    <property type="match status" value="1"/>
</dbReference>
<dbReference type="EC" id="3.6.4.13" evidence="13"/>
<evidence type="ECO:0000256" key="5">
    <source>
        <dbReference type="ARBA" id="ARBA00038437"/>
    </source>
</evidence>
<accession>A0A2X4SU08</accession>
<dbReference type="InterPro" id="IPR000629">
    <property type="entry name" value="RNA-helicase_DEAD-box_CS"/>
</dbReference>
<evidence type="ECO:0000256" key="7">
    <source>
        <dbReference type="RuleBase" id="RU000492"/>
    </source>
</evidence>
<dbReference type="EMBL" id="JQJC01000012">
    <property type="protein sequence ID" value="KGN95078.1"/>
    <property type="molecule type" value="Genomic_DNA"/>
</dbReference>
<keyword evidence="1 7" id="KW-0547">Nucleotide-binding</keyword>
<evidence type="ECO:0000256" key="4">
    <source>
        <dbReference type="ARBA" id="ARBA00022840"/>
    </source>
</evidence>
<feature type="domain" description="Helicase C-terminal" evidence="10">
    <location>
        <begin position="240"/>
        <end position="381"/>
    </location>
</feature>
<dbReference type="Pfam" id="PF00270">
    <property type="entry name" value="DEAD"/>
    <property type="match status" value="1"/>
</dbReference>
<evidence type="ECO:0000256" key="8">
    <source>
        <dbReference type="SAM" id="MobiDB-lite"/>
    </source>
</evidence>
<dbReference type="PROSITE" id="PS51192">
    <property type="entry name" value="HELICASE_ATP_BIND_1"/>
    <property type="match status" value="1"/>
</dbReference>
<keyword evidence="4 7" id="KW-0067">ATP-binding</keyword>
<dbReference type="GO" id="GO:0016787">
    <property type="term" value="F:hydrolase activity"/>
    <property type="evidence" value="ECO:0007669"/>
    <property type="project" value="UniProtKB-KW"/>
</dbReference>
<feature type="domain" description="Helicase ATP-binding" evidence="9">
    <location>
        <begin position="34"/>
        <end position="210"/>
    </location>
</feature>
<dbReference type="KEGG" id="pcre:NCTC12858_01165"/>
<dbReference type="InterPro" id="IPR050079">
    <property type="entry name" value="DEAD_box_RNA_helicase"/>
</dbReference>
<evidence type="ECO:0000313" key="14">
    <source>
        <dbReference type="Proteomes" id="UP000030136"/>
    </source>
</evidence>
<dbReference type="Gene3D" id="3.30.70.330">
    <property type="match status" value="1"/>
</dbReference>
<dbReference type="InterPro" id="IPR001650">
    <property type="entry name" value="Helicase_C-like"/>
</dbReference>
<dbReference type="PROSITE" id="PS51195">
    <property type="entry name" value="Q_MOTIF"/>
    <property type="match status" value="1"/>
</dbReference>
<dbReference type="AlphaFoldDB" id="A0A2X4SU08"/>
<dbReference type="InterPro" id="IPR027417">
    <property type="entry name" value="P-loop_NTPase"/>
</dbReference>
<dbReference type="CDD" id="cd12252">
    <property type="entry name" value="RRM_DbpA"/>
    <property type="match status" value="1"/>
</dbReference>
<organism evidence="13 15">
    <name type="scientific">Porphyromonas crevioricanis</name>
    <dbReference type="NCBI Taxonomy" id="393921"/>
    <lineage>
        <taxon>Bacteria</taxon>
        <taxon>Pseudomonadati</taxon>
        <taxon>Bacteroidota</taxon>
        <taxon>Bacteroidia</taxon>
        <taxon>Bacteroidales</taxon>
        <taxon>Porphyromonadaceae</taxon>
        <taxon>Porphyromonas</taxon>
    </lineage>
</organism>
<evidence type="ECO:0000256" key="6">
    <source>
        <dbReference type="PROSITE-ProRule" id="PRU00552"/>
    </source>
</evidence>
<dbReference type="PROSITE" id="PS00039">
    <property type="entry name" value="DEAD_ATP_HELICASE"/>
    <property type="match status" value="1"/>
</dbReference>
<dbReference type="Proteomes" id="UP000030136">
    <property type="component" value="Unassembled WGS sequence"/>
</dbReference>
<dbReference type="CDD" id="cd18787">
    <property type="entry name" value="SF2_C_DEAD"/>
    <property type="match status" value="1"/>
</dbReference>
<feature type="compositionally biased region" description="Basic residues" evidence="8">
    <location>
        <begin position="588"/>
        <end position="598"/>
    </location>
</feature>
<dbReference type="PANTHER" id="PTHR47959:SF13">
    <property type="entry name" value="ATP-DEPENDENT RNA HELICASE RHLE"/>
    <property type="match status" value="1"/>
</dbReference>
<dbReference type="InterPro" id="IPR014014">
    <property type="entry name" value="RNA_helicase_DEAD_Q_motif"/>
</dbReference>
<evidence type="ECO:0000313" key="12">
    <source>
        <dbReference type="EMBL" id="KGN95078.1"/>
    </source>
</evidence>
<dbReference type="Pfam" id="PF00271">
    <property type="entry name" value="Helicase_C"/>
    <property type="match status" value="1"/>
</dbReference>
<dbReference type="RefSeq" id="WP_023938890.1">
    <property type="nucleotide sequence ID" value="NZ_FUXH01000001.1"/>
</dbReference>
<evidence type="ECO:0000259" key="10">
    <source>
        <dbReference type="PROSITE" id="PS51194"/>
    </source>
</evidence>
<protein>
    <submittedName>
        <fullName evidence="13">DEAD-box ATP-dependent RNA helicase CshA</fullName>
        <ecNumber evidence="13">3.6.4.13</ecNumber>
    </submittedName>
    <submittedName>
        <fullName evidence="12">DEAD/DEAH box helicase</fullName>
    </submittedName>
</protein>
<dbReference type="CDD" id="cd00268">
    <property type="entry name" value="DEADc"/>
    <property type="match status" value="1"/>
</dbReference>
<dbReference type="EMBL" id="LS483447">
    <property type="protein sequence ID" value="SQH73311.1"/>
    <property type="molecule type" value="Genomic_DNA"/>
</dbReference>
<dbReference type="Proteomes" id="UP000249300">
    <property type="component" value="Chromosome 1"/>
</dbReference>
<keyword evidence="15" id="KW-1185">Reference proteome</keyword>
<evidence type="ECO:0000256" key="3">
    <source>
        <dbReference type="ARBA" id="ARBA00022806"/>
    </source>
</evidence>
<dbReference type="GO" id="GO:0005524">
    <property type="term" value="F:ATP binding"/>
    <property type="evidence" value="ECO:0007669"/>
    <property type="project" value="UniProtKB-KW"/>
</dbReference>
<feature type="domain" description="DEAD-box RNA helicase Q" evidence="11">
    <location>
        <begin position="2"/>
        <end position="30"/>
    </location>
</feature>
<evidence type="ECO:0000259" key="11">
    <source>
        <dbReference type="PROSITE" id="PS51195"/>
    </source>
</evidence>
<evidence type="ECO:0000256" key="1">
    <source>
        <dbReference type="ARBA" id="ARBA00022741"/>
    </source>
</evidence>
<dbReference type="InterPro" id="IPR005580">
    <property type="entry name" value="DbpA/CsdA_RNA-bd_dom"/>
</dbReference>
<comment type="similarity">
    <text evidence="5 7">Belongs to the DEAD box helicase family.</text>
</comment>
<dbReference type="SMART" id="SM00487">
    <property type="entry name" value="DEXDc"/>
    <property type="match status" value="1"/>
</dbReference>
<dbReference type="InterPro" id="IPR012677">
    <property type="entry name" value="Nucleotide-bd_a/b_plait_sf"/>
</dbReference>
<feature type="short sequence motif" description="Q motif" evidence="6">
    <location>
        <begin position="2"/>
        <end position="30"/>
    </location>
</feature>
<dbReference type="InterPro" id="IPR011545">
    <property type="entry name" value="DEAD/DEAH_box_helicase_dom"/>
</dbReference>
<evidence type="ECO:0000313" key="15">
    <source>
        <dbReference type="Proteomes" id="UP000249300"/>
    </source>
</evidence>
<reference evidence="13 15" key="2">
    <citation type="submission" date="2018-06" db="EMBL/GenBank/DDBJ databases">
        <authorList>
            <consortium name="Pathogen Informatics"/>
            <person name="Doyle S."/>
        </authorList>
    </citation>
    <scope>NUCLEOTIDE SEQUENCE [LARGE SCALE GENOMIC DNA]</scope>
    <source>
        <strain evidence="13 15">NCTC12858</strain>
    </source>
</reference>
<evidence type="ECO:0000256" key="2">
    <source>
        <dbReference type="ARBA" id="ARBA00022801"/>
    </source>
</evidence>
<dbReference type="SUPFAM" id="SSF54928">
    <property type="entry name" value="RNA-binding domain, RBD"/>
    <property type="match status" value="1"/>
</dbReference>
<dbReference type="GO" id="GO:0003724">
    <property type="term" value="F:RNA helicase activity"/>
    <property type="evidence" value="ECO:0007669"/>
    <property type="project" value="UniProtKB-EC"/>
</dbReference>
<gene>
    <name evidence="13" type="primary">cshA_2</name>
    <name evidence="12" type="ORF">HQ38_04690</name>
    <name evidence="13" type="ORF">NCTC12858_01165</name>
</gene>
<dbReference type="InterPro" id="IPR044742">
    <property type="entry name" value="DEAD/DEAH_RhlB"/>
</dbReference>
<dbReference type="PANTHER" id="PTHR47959">
    <property type="entry name" value="ATP-DEPENDENT RNA HELICASE RHLE-RELATED"/>
    <property type="match status" value="1"/>
</dbReference>
<keyword evidence="2 7" id="KW-0378">Hydrolase</keyword>
<dbReference type="SUPFAM" id="SSF52540">
    <property type="entry name" value="P-loop containing nucleoside triphosphate hydrolases"/>
    <property type="match status" value="1"/>
</dbReference>
<reference evidence="12 14" key="1">
    <citation type="submission" date="2014-08" db="EMBL/GenBank/DDBJ databases">
        <title>Porphyromonas crevioricanis strain:COT-253_OH1447 Genome sequencing.</title>
        <authorList>
            <person name="Wallis C."/>
            <person name="Deusch O."/>
            <person name="O'Flynn C."/>
            <person name="Davis I."/>
            <person name="Jospin G."/>
            <person name="Darling A.E."/>
            <person name="Coil D.A."/>
            <person name="Alexiev A."/>
            <person name="Horsfall A."/>
            <person name="Kirkwood N."/>
            <person name="Harris S."/>
            <person name="Eisen J.A."/>
        </authorList>
    </citation>
    <scope>NUCLEOTIDE SEQUENCE [LARGE SCALE GENOMIC DNA]</scope>
    <source>
        <strain evidence="14">COT-253 OH1447</strain>
        <strain evidence="12">COT-253_OH1447</strain>
    </source>
</reference>
<dbReference type="InterPro" id="IPR035979">
    <property type="entry name" value="RBD_domain_sf"/>
</dbReference>
<name>A0A2X4SU08_9PORP</name>
<dbReference type="GO" id="GO:0005829">
    <property type="term" value="C:cytosol"/>
    <property type="evidence" value="ECO:0007669"/>
    <property type="project" value="TreeGrafter"/>
</dbReference>
<feature type="region of interest" description="Disordered" evidence="8">
    <location>
        <begin position="551"/>
        <end position="606"/>
    </location>
</feature>
<dbReference type="GO" id="GO:0003676">
    <property type="term" value="F:nucleic acid binding"/>
    <property type="evidence" value="ECO:0007669"/>
    <property type="project" value="InterPro"/>
</dbReference>
<dbReference type="InterPro" id="IPR014001">
    <property type="entry name" value="Helicase_ATP-bd"/>
</dbReference>
<proteinExistence type="inferred from homology"/>
<keyword evidence="3 7" id="KW-0347">Helicase</keyword>
<dbReference type="Gene3D" id="3.40.50.300">
    <property type="entry name" value="P-loop containing nucleotide triphosphate hydrolases"/>
    <property type="match status" value="2"/>
</dbReference>